<reference evidence="3 4" key="1">
    <citation type="submission" date="2024-02" db="EMBL/GenBank/DDBJ databases">
        <authorList>
            <consortium name="ELIXIR-Norway"/>
            <consortium name="Elixir Norway"/>
        </authorList>
    </citation>
    <scope>NUCLEOTIDE SEQUENCE [LARGE SCALE GENOMIC DNA]</scope>
</reference>
<gene>
    <name evidence="3" type="ORF">CSSPJE1EN1_LOCUS13463</name>
</gene>
<dbReference type="Pfam" id="PF00481">
    <property type="entry name" value="PP2C"/>
    <property type="match status" value="1"/>
</dbReference>
<evidence type="ECO:0000313" key="4">
    <source>
        <dbReference type="Proteomes" id="UP001497444"/>
    </source>
</evidence>
<proteinExistence type="predicted"/>
<dbReference type="Gene3D" id="3.60.40.10">
    <property type="entry name" value="PPM-type phosphatase domain"/>
    <property type="match status" value="1"/>
</dbReference>
<accession>A0ABP0WR89</accession>
<protein>
    <recommendedName>
        <fullName evidence="2">PPM-type phosphatase domain-containing protein</fullName>
    </recommendedName>
</protein>
<dbReference type="InterPro" id="IPR036457">
    <property type="entry name" value="PPM-type-like_dom_sf"/>
</dbReference>
<dbReference type="SMART" id="SM00332">
    <property type="entry name" value="PP2Cc"/>
    <property type="match status" value="1"/>
</dbReference>
<feature type="region of interest" description="Disordered" evidence="1">
    <location>
        <begin position="128"/>
        <end position="150"/>
    </location>
</feature>
<dbReference type="InterPro" id="IPR015655">
    <property type="entry name" value="PP2C"/>
</dbReference>
<evidence type="ECO:0000256" key="1">
    <source>
        <dbReference type="SAM" id="MobiDB-lite"/>
    </source>
</evidence>
<dbReference type="Proteomes" id="UP001497444">
    <property type="component" value="Chromosome 2"/>
</dbReference>
<feature type="domain" description="PPM-type phosphatase" evidence="2">
    <location>
        <begin position="59"/>
        <end position="376"/>
    </location>
</feature>
<dbReference type="InterPro" id="IPR001932">
    <property type="entry name" value="PPM-type_phosphatase-like_dom"/>
</dbReference>
<keyword evidence="4" id="KW-1185">Reference proteome</keyword>
<dbReference type="CDD" id="cd00143">
    <property type="entry name" value="PP2Cc"/>
    <property type="match status" value="1"/>
</dbReference>
<dbReference type="SUPFAM" id="SSF81606">
    <property type="entry name" value="PP2C-like"/>
    <property type="match status" value="1"/>
</dbReference>
<dbReference type="PANTHER" id="PTHR47992">
    <property type="entry name" value="PROTEIN PHOSPHATASE"/>
    <property type="match status" value="1"/>
</dbReference>
<evidence type="ECO:0000313" key="3">
    <source>
        <dbReference type="EMBL" id="CAK9267985.1"/>
    </source>
</evidence>
<feature type="compositionally biased region" description="Polar residues" evidence="1">
    <location>
        <begin position="136"/>
        <end position="147"/>
    </location>
</feature>
<dbReference type="PROSITE" id="PS51746">
    <property type="entry name" value="PPM_2"/>
    <property type="match status" value="1"/>
</dbReference>
<sequence length="528" mass="57134">MGCCVSSPAVVVDGEDAGRKTNKKVMKKESLDALSTETKNDALLALIPGRMFANGASNTACVFTQQGRKGTNQDAMVVWEGFATMEDTVFCGVFDGHGPYGHLVARRVRDSLPSKLVHYWQEELAARKESKEAQRQEGQNTAGQENFPTGAADDMVALGSEHGREPAIFGAWKESHLMAYRVMDKELFSHPSVDCFCSGTTTVTVLKQGQHLVIANVGDSRAILATKDENEVLKAIQLTVDLKPNLPKEAERIRQCRGRVFALHDEPEVPRVWLPFDDSPGLAMARAFGDFCLKDYGVIAVPELSYRLLTDKDQFIVLATDGIWDVLSNEEVVHVIASAPTRATAARALVESAVRVWRLKYPTSKVDDCAVVCLYLDHTVSTSGQLKTVDHSSPPCQPTHLKHQPLAEAPQMLPLNASGTKNSPVVGISKETTSSTQSIASASTAGGDPQTSGSGMGEITIGEAGEAGEAGEKSKPHQQRSLAEWLGADEDEEWSALEGVTRVNSLLNLPRFSAGDKRLDGTPNDLHK</sequence>
<feature type="region of interest" description="Disordered" evidence="1">
    <location>
        <begin position="420"/>
        <end position="459"/>
    </location>
</feature>
<dbReference type="EMBL" id="OZ020097">
    <property type="protein sequence ID" value="CAK9267985.1"/>
    <property type="molecule type" value="Genomic_DNA"/>
</dbReference>
<evidence type="ECO:0000259" key="2">
    <source>
        <dbReference type="PROSITE" id="PS51746"/>
    </source>
</evidence>
<name>A0ABP0WR89_9BRYO</name>
<feature type="compositionally biased region" description="Low complexity" evidence="1">
    <location>
        <begin position="432"/>
        <end position="445"/>
    </location>
</feature>
<organism evidence="3 4">
    <name type="scientific">Sphagnum jensenii</name>
    <dbReference type="NCBI Taxonomy" id="128206"/>
    <lineage>
        <taxon>Eukaryota</taxon>
        <taxon>Viridiplantae</taxon>
        <taxon>Streptophyta</taxon>
        <taxon>Embryophyta</taxon>
        <taxon>Bryophyta</taxon>
        <taxon>Sphagnophytina</taxon>
        <taxon>Sphagnopsida</taxon>
        <taxon>Sphagnales</taxon>
        <taxon>Sphagnaceae</taxon>
        <taxon>Sphagnum</taxon>
    </lineage>
</organism>